<keyword evidence="2" id="KW-1185">Reference proteome</keyword>
<evidence type="ECO:0000313" key="1">
    <source>
        <dbReference type="EMBL" id="BAV39222.1"/>
    </source>
</evidence>
<sequence>MNRIRISKNVVLEITDAIESININESPKLLAYDFGADFYNRKMLLFEDGQNEDRENSYISEDNIFLSSTPNFYPDDKISANFHDNKDLNTILSLVSNPTIQYKKVRMLFAQGFSYSTVGDGVAMTTLNISAIRPSNNQRVDLLSVLDTYDNSKILAIPEVLFDNQVFNSAIEFRMLDLQYLFTSENSDVIEIKEYLFGTDDIDTLFVEHAGVNISEIVNFSEFGKQFTKFYDADKSRSQFSARFSNDEIVLEASVKSNGTVSAQIIHERFDLESMLKIDSTPVSVEYTFLFSEYKENSDLIGNRVIKLSNPIDMFSITEYRLNPQDESSQINVEIECVITMNDNSTIRRSGQVVIANPDILKVQEINLDISEDRLTRNVTKDVRQVVYKNDTPKIVNIDRPVFVKVEGRLNTITLTPFIQTVRINTDIDLSLLSKVKLMIGNSSYENVTDSKTTFTVGSESFYTTDKTYYLLDENNIVVSYGNIERIEK</sequence>
<proteinExistence type="predicted"/>
<accession>A0A1B4XWN0</accession>
<reference evidence="1 2" key="1">
    <citation type="submission" date="2016-07" db="EMBL/GenBank/DDBJ databases">
        <title>Characterization of three bacteriophages infecting bacteria isolated from shrimp culture pond water.</title>
        <authorList>
            <person name="Khoa H.V."/>
        </authorList>
    </citation>
    <scope>NUCLEOTIDE SEQUENCE [LARGE SCALE GENOMIC DNA]</scope>
</reference>
<name>A0A1B4XWN0_9CAUD</name>
<gene>
    <name evidence="1" type="ORF">BPT24_097</name>
</gene>
<dbReference type="Proteomes" id="UP000224877">
    <property type="component" value="Segment"/>
</dbReference>
<protein>
    <submittedName>
        <fullName evidence="1">Uncharacterized protein</fullName>
    </submittedName>
</protein>
<organism evidence="1 2">
    <name type="scientific">Tenacibaculum phage pT24</name>
    <dbReference type="NCBI Taxonomy" id="1880590"/>
    <lineage>
        <taxon>Viruses</taxon>
        <taxon>Duplodnaviria</taxon>
        <taxon>Heunggongvirae</taxon>
        <taxon>Uroviricota</taxon>
        <taxon>Caudoviricetes</taxon>
        <taxon>Kungbxnavirus</taxon>
        <taxon>Kungbxnavirus pT24</taxon>
    </lineage>
</organism>
<dbReference type="EMBL" id="LC168164">
    <property type="protein sequence ID" value="BAV39222.1"/>
    <property type="molecule type" value="Genomic_DNA"/>
</dbReference>
<evidence type="ECO:0000313" key="2">
    <source>
        <dbReference type="Proteomes" id="UP000224877"/>
    </source>
</evidence>